<name>A0A3N0FS31_9GAMM</name>
<reference evidence="1 2" key="1">
    <citation type="submission" date="2018-11" db="EMBL/GenBank/DDBJ databases">
        <title>Characterization of surface water Dickeya isolates.</title>
        <authorList>
            <person name="Van Gijsegem F."/>
            <person name="Pedron J."/>
        </authorList>
    </citation>
    <scope>NUCLEOTIDE SEQUENCE [LARGE SCALE GENOMIC DNA]</scope>
    <source>
        <strain evidence="1 2">FVG1-MFV-O17</strain>
    </source>
</reference>
<dbReference type="OrthoDB" id="9115292at2"/>
<accession>A0A3N0FS31</accession>
<proteinExistence type="predicted"/>
<protein>
    <submittedName>
        <fullName evidence="1">DUF3168 domain-containing protein</fullName>
    </submittedName>
</protein>
<dbReference type="RefSeq" id="WP_123253239.1">
    <property type="nucleotide sequence ID" value="NZ_JBPWOM010000026.1"/>
</dbReference>
<sequence>MTEEDIYPLLGKLANGHVYAYAVPCCDYHTPHQTRPFILFSLSQENNYNTAQQLNSQKVTITADCYAHTVADARSLREQVGVALSVLQPNKIVEYNEFDVEYEKFRMTLEVDISR</sequence>
<comment type="caution">
    <text evidence="1">The sequence shown here is derived from an EMBL/GenBank/DDBJ whole genome shotgun (WGS) entry which is preliminary data.</text>
</comment>
<evidence type="ECO:0000313" key="2">
    <source>
        <dbReference type="Proteomes" id="UP000276061"/>
    </source>
</evidence>
<dbReference type="EMBL" id="RJLR01000040">
    <property type="protein sequence ID" value="RNM02944.1"/>
    <property type="molecule type" value="Genomic_DNA"/>
</dbReference>
<evidence type="ECO:0000313" key="1">
    <source>
        <dbReference type="EMBL" id="RNM02944.1"/>
    </source>
</evidence>
<dbReference type="Proteomes" id="UP000276061">
    <property type="component" value="Unassembled WGS sequence"/>
</dbReference>
<gene>
    <name evidence="1" type="ORF">EF878_18650</name>
</gene>
<dbReference type="AlphaFoldDB" id="A0A3N0FS31"/>
<organism evidence="1 2">
    <name type="scientific">Dickeya undicola</name>
    <dbReference type="NCBI Taxonomy" id="1577887"/>
    <lineage>
        <taxon>Bacteria</taxon>
        <taxon>Pseudomonadati</taxon>
        <taxon>Pseudomonadota</taxon>
        <taxon>Gammaproteobacteria</taxon>
        <taxon>Enterobacterales</taxon>
        <taxon>Pectobacteriaceae</taxon>
        <taxon>Dickeya</taxon>
    </lineage>
</organism>